<keyword evidence="1" id="KW-0732">Signal</keyword>
<evidence type="ECO:0000256" key="1">
    <source>
        <dbReference type="SAM" id="SignalP"/>
    </source>
</evidence>
<dbReference type="PROSITE" id="PS51257">
    <property type="entry name" value="PROKAR_LIPOPROTEIN"/>
    <property type="match status" value="1"/>
</dbReference>
<accession>A0ABU1WA61</accession>
<gene>
    <name evidence="2" type="ORF">J2X06_001399</name>
</gene>
<reference evidence="2 3" key="1">
    <citation type="submission" date="2023-07" db="EMBL/GenBank/DDBJ databases">
        <title>Sorghum-associated microbial communities from plants grown in Nebraska, USA.</title>
        <authorList>
            <person name="Schachtman D."/>
        </authorList>
    </citation>
    <scope>NUCLEOTIDE SEQUENCE [LARGE SCALE GENOMIC DNA]</scope>
    <source>
        <strain evidence="2 3">BE198</strain>
    </source>
</reference>
<organism evidence="2 3">
    <name type="scientific">Lysobacter niastensis</name>
    <dbReference type="NCBI Taxonomy" id="380629"/>
    <lineage>
        <taxon>Bacteria</taxon>
        <taxon>Pseudomonadati</taxon>
        <taxon>Pseudomonadota</taxon>
        <taxon>Gammaproteobacteria</taxon>
        <taxon>Lysobacterales</taxon>
        <taxon>Lysobacteraceae</taxon>
        <taxon>Lysobacter</taxon>
    </lineage>
</organism>
<proteinExistence type="predicted"/>
<feature type="chain" id="PRO_5046157312" evidence="1">
    <location>
        <begin position="29"/>
        <end position="328"/>
    </location>
</feature>
<evidence type="ECO:0000313" key="3">
    <source>
        <dbReference type="Proteomes" id="UP001251524"/>
    </source>
</evidence>
<dbReference type="InterPro" id="IPR012467">
    <property type="entry name" value="DUF1684"/>
</dbReference>
<dbReference type="PANTHER" id="PTHR41913:SF1">
    <property type="entry name" value="DUF1684 DOMAIN-CONTAINING PROTEIN"/>
    <property type="match status" value="1"/>
</dbReference>
<sequence>MSIRFAVASITRAQPLRLAALALVFALAACGKSASDDAQERKMAEQAAAREAAFAAEQKAWRDDRVSKLTQPEGWTSLIGLHWIDPGSHYLGSDADNGIRLAMGPAHLGLLHMKSGHVRFVPERGAAVTVDGTPLTGSATLRVDDDPAGPSKLGFDEGKGVATVIKRGDRYALRVKHADAPTRTGFKGIDYWPLDAKWKIDGRFIAHPPGKTIAIANIIGTTDEVPNPGVVEFERDGKTFRLEALDEGDQQLFLVFADRTSGHGSYGAGRFLYAALPDAQGRVKLDFNHSYNPPCAFTSFATCPLPPPENRLDLAVNAGEKSYSHSTP</sequence>
<dbReference type="Proteomes" id="UP001251524">
    <property type="component" value="Unassembled WGS sequence"/>
</dbReference>
<dbReference type="RefSeq" id="WP_430539515.1">
    <property type="nucleotide sequence ID" value="NZ_JAVDVY010000001.1"/>
</dbReference>
<comment type="caution">
    <text evidence="2">The sequence shown here is derived from an EMBL/GenBank/DDBJ whole genome shotgun (WGS) entry which is preliminary data.</text>
</comment>
<feature type="signal peptide" evidence="1">
    <location>
        <begin position="1"/>
        <end position="28"/>
    </location>
</feature>
<keyword evidence="3" id="KW-1185">Reference proteome</keyword>
<protein>
    <submittedName>
        <fullName evidence="2">Uncharacterized protein (DUF1684 family)</fullName>
    </submittedName>
</protein>
<evidence type="ECO:0000313" key="2">
    <source>
        <dbReference type="EMBL" id="MDR7134215.1"/>
    </source>
</evidence>
<dbReference type="PANTHER" id="PTHR41913">
    <property type="entry name" value="DUF1684 DOMAIN-CONTAINING PROTEIN"/>
    <property type="match status" value="1"/>
</dbReference>
<name>A0ABU1WA61_9GAMM</name>
<dbReference type="EMBL" id="JAVDVY010000001">
    <property type="protein sequence ID" value="MDR7134215.1"/>
    <property type="molecule type" value="Genomic_DNA"/>
</dbReference>
<dbReference type="Pfam" id="PF07920">
    <property type="entry name" value="DUF1684"/>
    <property type="match status" value="1"/>
</dbReference>